<dbReference type="EMBL" id="QRWX01000002">
    <property type="protein sequence ID" value="RGT56063.1"/>
    <property type="molecule type" value="Genomic_DNA"/>
</dbReference>
<dbReference type="GO" id="GO:0043024">
    <property type="term" value="F:ribosomal small subunit binding"/>
    <property type="evidence" value="ECO:0007669"/>
    <property type="project" value="TreeGrafter"/>
</dbReference>
<comment type="similarity">
    <text evidence="2">Belongs to the RbfA family.</text>
</comment>
<dbReference type="GO" id="GO:0030490">
    <property type="term" value="P:maturation of SSU-rRNA"/>
    <property type="evidence" value="ECO:0007669"/>
    <property type="project" value="UniProtKB-UniRule"/>
</dbReference>
<evidence type="ECO:0000256" key="2">
    <source>
        <dbReference type="HAMAP-Rule" id="MF_00003"/>
    </source>
</evidence>
<dbReference type="Gene3D" id="3.30.300.20">
    <property type="match status" value="1"/>
</dbReference>
<evidence type="ECO:0000313" key="3">
    <source>
        <dbReference type="EMBL" id="RGT56063.1"/>
    </source>
</evidence>
<gene>
    <name evidence="2 3" type="primary">rbfA</name>
    <name evidence="3" type="ORF">DWX20_04445</name>
</gene>
<dbReference type="PROSITE" id="PS01319">
    <property type="entry name" value="RBFA"/>
    <property type="match status" value="1"/>
</dbReference>
<comment type="subunit">
    <text evidence="2">Monomer. Binds 30S ribosomal subunits, but not 50S ribosomal subunits or 70S ribosomes.</text>
</comment>
<dbReference type="SUPFAM" id="SSF89919">
    <property type="entry name" value="Ribosome-binding factor A, RbfA"/>
    <property type="match status" value="1"/>
</dbReference>
<sequence>MVSVKQKRLEGIIRKNISEIIQFGVKDPDVGFVTITDVQVSNDHSYAKVFVTFLGQNPRMQAGLRALNRAAGFIRSELSKRMTIRRVPELSFVIDETEMNGRHIDEIIARIHREEKKETE</sequence>
<protein>
    <recommendedName>
        <fullName evidence="2">Ribosome-binding factor A</fullName>
    </recommendedName>
</protein>
<dbReference type="NCBIfam" id="TIGR00082">
    <property type="entry name" value="rbfA"/>
    <property type="match status" value="1"/>
</dbReference>
<dbReference type="RefSeq" id="WP_006526430.1">
    <property type="nucleotide sequence ID" value="NZ_AP028934.1"/>
</dbReference>
<keyword evidence="2" id="KW-0963">Cytoplasm</keyword>
<reference evidence="3 4" key="1">
    <citation type="submission" date="2018-08" db="EMBL/GenBank/DDBJ databases">
        <title>A genome reference for cultivated species of the human gut microbiota.</title>
        <authorList>
            <person name="Zou Y."/>
            <person name="Xue W."/>
            <person name="Luo G."/>
        </authorList>
    </citation>
    <scope>NUCLEOTIDE SEQUENCE [LARGE SCALE GENOMIC DNA]</scope>
    <source>
        <strain evidence="3 4">AF18-46</strain>
    </source>
</reference>
<proteinExistence type="inferred from homology"/>
<dbReference type="PANTHER" id="PTHR33515:SF1">
    <property type="entry name" value="RIBOSOME-BINDING FACTOR A, CHLOROPLASTIC-RELATED"/>
    <property type="match status" value="1"/>
</dbReference>
<dbReference type="AlphaFoldDB" id="A0A412PEK7"/>
<comment type="subcellular location">
    <subcellularLocation>
        <location evidence="2">Cytoplasm</location>
    </subcellularLocation>
</comment>
<dbReference type="HAMAP" id="MF_00003">
    <property type="entry name" value="RbfA"/>
    <property type="match status" value="1"/>
</dbReference>
<comment type="caution">
    <text evidence="3">The sequence shown here is derived from an EMBL/GenBank/DDBJ whole genome shotgun (WGS) entry which is preliminary data.</text>
</comment>
<evidence type="ECO:0000256" key="1">
    <source>
        <dbReference type="ARBA" id="ARBA00022517"/>
    </source>
</evidence>
<accession>A0A412PEK7</accession>
<dbReference type="Pfam" id="PF02033">
    <property type="entry name" value="RBFA"/>
    <property type="match status" value="1"/>
</dbReference>
<name>A0A412PEK7_9FIRM</name>
<dbReference type="GO" id="GO:0005829">
    <property type="term" value="C:cytosol"/>
    <property type="evidence" value="ECO:0007669"/>
    <property type="project" value="TreeGrafter"/>
</dbReference>
<dbReference type="Proteomes" id="UP000284731">
    <property type="component" value="Unassembled WGS sequence"/>
</dbReference>
<organism evidence="3 4">
    <name type="scientific">Solobacterium moorei</name>
    <dbReference type="NCBI Taxonomy" id="102148"/>
    <lineage>
        <taxon>Bacteria</taxon>
        <taxon>Bacillati</taxon>
        <taxon>Bacillota</taxon>
        <taxon>Erysipelotrichia</taxon>
        <taxon>Erysipelotrichales</taxon>
        <taxon>Erysipelotrichaceae</taxon>
        <taxon>Solobacterium</taxon>
    </lineage>
</organism>
<comment type="function">
    <text evidence="2">One of several proteins that assist in the late maturation steps of the functional core of the 30S ribosomal subunit. Associates with free 30S ribosomal subunits (but not with 30S subunits that are part of 70S ribosomes or polysomes). Required for efficient processing of 16S rRNA. May interact with the 5'-terminal helix region of 16S rRNA.</text>
</comment>
<dbReference type="InterPro" id="IPR015946">
    <property type="entry name" value="KH_dom-like_a/b"/>
</dbReference>
<keyword evidence="1 2" id="KW-0690">Ribosome biogenesis</keyword>
<dbReference type="InterPro" id="IPR000238">
    <property type="entry name" value="RbfA"/>
</dbReference>
<evidence type="ECO:0000313" key="4">
    <source>
        <dbReference type="Proteomes" id="UP000284731"/>
    </source>
</evidence>
<dbReference type="GeneID" id="89620084"/>
<dbReference type="InterPro" id="IPR020053">
    <property type="entry name" value="Ribosome-bd_factorA_CS"/>
</dbReference>
<dbReference type="InterPro" id="IPR023799">
    <property type="entry name" value="RbfA_dom_sf"/>
</dbReference>
<dbReference type="PANTHER" id="PTHR33515">
    <property type="entry name" value="RIBOSOME-BINDING FACTOR A, CHLOROPLASTIC-RELATED"/>
    <property type="match status" value="1"/>
</dbReference>